<dbReference type="GO" id="GO:0016020">
    <property type="term" value="C:membrane"/>
    <property type="evidence" value="ECO:0007669"/>
    <property type="project" value="TreeGrafter"/>
</dbReference>
<dbReference type="PANTHER" id="PTHR43798:SF5">
    <property type="entry name" value="MONOACYLGLYCEROL LIPASE ABHD6"/>
    <property type="match status" value="1"/>
</dbReference>
<dbReference type="SUPFAM" id="SSF53474">
    <property type="entry name" value="alpha/beta-Hydrolases"/>
    <property type="match status" value="1"/>
</dbReference>
<dbReference type="InterPro" id="IPR029058">
    <property type="entry name" value="AB_hydrolase_fold"/>
</dbReference>
<dbReference type="KEGG" id="mtua:CSH63_04535"/>
<protein>
    <recommendedName>
        <fullName evidence="1">AB hydrolase-1 domain-containing protein</fullName>
    </recommendedName>
</protein>
<proteinExistence type="predicted"/>
<evidence type="ECO:0000313" key="3">
    <source>
        <dbReference type="Proteomes" id="UP000267804"/>
    </source>
</evidence>
<dbReference type="Proteomes" id="UP000267804">
    <property type="component" value="Chromosome"/>
</dbReference>
<dbReference type="AlphaFoldDB" id="A0A386WH10"/>
<feature type="domain" description="AB hydrolase-1" evidence="1">
    <location>
        <begin position="22"/>
        <end position="126"/>
    </location>
</feature>
<dbReference type="EMBL" id="CP024087">
    <property type="protein sequence ID" value="AYF26740.1"/>
    <property type="molecule type" value="Genomic_DNA"/>
</dbReference>
<sequence>MRGYVGPPGGQIHYRTAGTGGPALVLFHESPQASNVFAPALPALGRTLRAFAFDTPGYGLSDPPREPLEIPGYARLLLDAVDALGITEFAVAGQHTGASLALAVAQLAGPDRVTHAILSGLVLDQAERERLGASWAPDKPIDPAGRHLQDLWARYLDIWEGPPELVNLAVANIASVFERYNWAYRAAFAYDPTEPLRALPCPVLLLTAARDMLADGDALAQAIRPDAVAVRLTDTTGQLPWRVPEEFAAVLSSFVTTGRLGSDRASAR</sequence>
<dbReference type="GO" id="GO:0046464">
    <property type="term" value="P:acylglycerol catabolic process"/>
    <property type="evidence" value="ECO:0007669"/>
    <property type="project" value="TreeGrafter"/>
</dbReference>
<evidence type="ECO:0000313" key="2">
    <source>
        <dbReference type="EMBL" id="AYF26740.1"/>
    </source>
</evidence>
<accession>A0A386WH10</accession>
<name>A0A386WH10_9ACTN</name>
<dbReference type="GO" id="GO:0047372">
    <property type="term" value="F:monoacylglycerol lipase activity"/>
    <property type="evidence" value="ECO:0007669"/>
    <property type="project" value="TreeGrafter"/>
</dbReference>
<dbReference type="InterPro" id="IPR050266">
    <property type="entry name" value="AB_hydrolase_sf"/>
</dbReference>
<reference evidence="2 3" key="1">
    <citation type="submission" date="2017-10" db="EMBL/GenBank/DDBJ databases">
        <title>Integration of genomic and chemical information greatly accelerates assignment of the full stereostructure of myelolactone, a potent inhibitor of myeloma from a marine-derived Micromonospora.</title>
        <authorList>
            <person name="Kim M.C."/>
            <person name="Machado H."/>
            <person name="Jensen P.R."/>
            <person name="Fenical W."/>
        </authorList>
    </citation>
    <scope>NUCLEOTIDE SEQUENCE [LARGE SCALE GENOMIC DNA]</scope>
    <source>
        <strain evidence="2 3">CNY-010</strain>
    </source>
</reference>
<dbReference type="RefSeq" id="WP_120569162.1">
    <property type="nucleotide sequence ID" value="NZ_CP024087.1"/>
</dbReference>
<evidence type="ECO:0000259" key="1">
    <source>
        <dbReference type="Pfam" id="PF00561"/>
    </source>
</evidence>
<gene>
    <name evidence="2" type="ORF">CSH63_04535</name>
</gene>
<organism evidence="2 3">
    <name type="scientific">Micromonospora tulbaghiae</name>
    <dbReference type="NCBI Taxonomy" id="479978"/>
    <lineage>
        <taxon>Bacteria</taxon>
        <taxon>Bacillati</taxon>
        <taxon>Actinomycetota</taxon>
        <taxon>Actinomycetes</taxon>
        <taxon>Micromonosporales</taxon>
        <taxon>Micromonosporaceae</taxon>
        <taxon>Micromonospora</taxon>
    </lineage>
</organism>
<dbReference type="PANTHER" id="PTHR43798">
    <property type="entry name" value="MONOACYLGLYCEROL LIPASE"/>
    <property type="match status" value="1"/>
</dbReference>
<dbReference type="InterPro" id="IPR000073">
    <property type="entry name" value="AB_hydrolase_1"/>
</dbReference>
<dbReference type="Pfam" id="PF00561">
    <property type="entry name" value="Abhydrolase_1"/>
    <property type="match status" value="1"/>
</dbReference>
<dbReference type="Gene3D" id="3.40.50.1820">
    <property type="entry name" value="alpha/beta hydrolase"/>
    <property type="match status" value="1"/>
</dbReference>